<dbReference type="EMBL" id="AP025226">
    <property type="protein sequence ID" value="BDB98750.1"/>
    <property type="molecule type" value="Genomic_DNA"/>
</dbReference>
<feature type="domain" description="AMP-dependent synthetase/ligase" evidence="5">
    <location>
        <begin position="57"/>
        <end position="421"/>
    </location>
</feature>
<dbReference type="Gene3D" id="3.40.50.12780">
    <property type="entry name" value="N-terminal domain of ligase-like"/>
    <property type="match status" value="1"/>
</dbReference>
<evidence type="ECO:0000256" key="4">
    <source>
        <dbReference type="ARBA" id="ARBA00023098"/>
    </source>
</evidence>
<dbReference type="PANTHER" id="PTHR43859:SF4">
    <property type="entry name" value="BUTANOATE--COA LIGASE AAE1-RELATED"/>
    <property type="match status" value="1"/>
</dbReference>
<accession>A0AAQ4CSG9</accession>
<evidence type="ECO:0000259" key="5">
    <source>
        <dbReference type="Pfam" id="PF00501"/>
    </source>
</evidence>
<evidence type="ECO:0000256" key="2">
    <source>
        <dbReference type="ARBA" id="ARBA00022598"/>
    </source>
</evidence>
<dbReference type="Pfam" id="PF00501">
    <property type="entry name" value="AMP-binding"/>
    <property type="match status" value="1"/>
</dbReference>
<dbReference type="Gene3D" id="3.30.300.30">
    <property type="match status" value="1"/>
</dbReference>
<protein>
    <submittedName>
        <fullName evidence="7">AMP-dependent synthetase</fullName>
    </submittedName>
</protein>
<gene>
    <name evidence="7" type="ORF">SACC_17670</name>
</gene>
<evidence type="ECO:0000259" key="6">
    <source>
        <dbReference type="Pfam" id="PF13193"/>
    </source>
</evidence>
<dbReference type="PANTHER" id="PTHR43859">
    <property type="entry name" value="ACYL-ACTIVATING ENZYME"/>
    <property type="match status" value="1"/>
</dbReference>
<dbReference type="InterPro" id="IPR042099">
    <property type="entry name" value="ANL_N_sf"/>
</dbReference>
<dbReference type="GO" id="GO:0016874">
    <property type="term" value="F:ligase activity"/>
    <property type="evidence" value="ECO:0007669"/>
    <property type="project" value="UniProtKB-KW"/>
</dbReference>
<dbReference type="KEGG" id="scas:SACC_17670"/>
<feature type="domain" description="AMP-binding enzyme C-terminal" evidence="6">
    <location>
        <begin position="475"/>
        <end position="551"/>
    </location>
</feature>
<proteinExistence type="inferred from homology"/>
<evidence type="ECO:0000313" key="7">
    <source>
        <dbReference type="EMBL" id="BDB98750.1"/>
    </source>
</evidence>
<evidence type="ECO:0000256" key="1">
    <source>
        <dbReference type="ARBA" id="ARBA00006432"/>
    </source>
</evidence>
<keyword evidence="8" id="KW-1185">Reference proteome</keyword>
<dbReference type="AlphaFoldDB" id="A0AAQ4CSG9"/>
<reference evidence="7 8" key="1">
    <citation type="journal article" date="2022" name="Microbiol. Resour. Announc.">
        <title>Complete Genome Sequence of the Hyperthermophilic and Acidophilic Archaeon Saccharolobus caldissimus Strain HS-3T.</title>
        <authorList>
            <person name="Sakai H.D."/>
            <person name="Kurosawa N."/>
        </authorList>
    </citation>
    <scope>NUCLEOTIDE SEQUENCE [LARGE SCALE GENOMIC DNA]</scope>
    <source>
        <strain evidence="7 8">JCM32116</strain>
    </source>
</reference>
<dbReference type="FunFam" id="3.30.300.30:FF:000008">
    <property type="entry name" value="2,3-dihydroxybenzoate-AMP ligase"/>
    <property type="match status" value="1"/>
</dbReference>
<dbReference type="InterPro" id="IPR025110">
    <property type="entry name" value="AMP-bd_C"/>
</dbReference>
<sequence length="569" mass="64492">MIEKSLNIENNIDIFMEIIKGFPSTMMDDYQMNVTQILVHAGRWYGEQEIVSRRSDGTIFRYNYAEALKRVKRMASSLKSLGIKVGDRVGVLEWNTHRFYELYFSIPAIGAVMVELNPRLHPLQLAKIINHSNINVLILNENFISLIESILNNIKVRKYIIITDSNQLPSTKLERIYNYEDLLNKGDVEYNIPMFDERTACYAAYTTGTTGDPKGIYYSHRSIVLNTLVISRNLTVDDTFMQLVPMFHVNGWLGFMAATLVGAKLVFPGRYTINDPEPLVSLLINEKVTVTAGVPEIFSAILNYLMKMDKKPIFTNTRILIGGSEPPLSLVIGLMGFGFQVGQGYGATETTPSVAGSVLKPKVKEKYTDKELVDLLRKQGIPTFGVDIKVVDPITGNEVPHDGKTVGEIWVRGFWVASSYYNDPRTVESFVGDGVERWWKTGDLAVVDELGYIKIVDRIKDVIKSGGEWISTIDLENYLMTHPAVSEATVIGVPHPKWGERPLAFVILRPEFEGKVNKEDLLKHLGQRFAKWQLPDDIIFVKEIPKTSVGKFDKKVLREKYRDYFSKTK</sequence>
<keyword evidence="2" id="KW-0436">Ligase</keyword>
<dbReference type="SUPFAM" id="SSF56801">
    <property type="entry name" value="Acetyl-CoA synthetase-like"/>
    <property type="match status" value="1"/>
</dbReference>
<keyword evidence="3" id="KW-0276">Fatty acid metabolism</keyword>
<evidence type="ECO:0000313" key="8">
    <source>
        <dbReference type="Proteomes" id="UP001319921"/>
    </source>
</evidence>
<dbReference type="InterPro" id="IPR000873">
    <property type="entry name" value="AMP-dep_synth/lig_dom"/>
</dbReference>
<organism evidence="7 8">
    <name type="scientific">Saccharolobus caldissimus</name>
    <dbReference type="NCBI Taxonomy" id="1702097"/>
    <lineage>
        <taxon>Archaea</taxon>
        <taxon>Thermoproteota</taxon>
        <taxon>Thermoprotei</taxon>
        <taxon>Sulfolobales</taxon>
        <taxon>Sulfolobaceae</taxon>
        <taxon>Saccharolobus</taxon>
    </lineage>
</organism>
<dbReference type="NCBIfam" id="NF004837">
    <property type="entry name" value="PRK06187.1"/>
    <property type="match status" value="1"/>
</dbReference>
<dbReference type="GO" id="GO:0006631">
    <property type="term" value="P:fatty acid metabolic process"/>
    <property type="evidence" value="ECO:0007669"/>
    <property type="project" value="UniProtKB-KW"/>
</dbReference>
<name>A0AAQ4CSG9_9CREN</name>
<dbReference type="Pfam" id="PF13193">
    <property type="entry name" value="AMP-binding_C"/>
    <property type="match status" value="1"/>
</dbReference>
<dbReference type="Proteomes" id="UP001319921">
    <property type="component" value="Chromosome"/>
</dbReference>
<comment type="similarity">
    <text evidence="1">Belongs to the ATP-dependent AMP-binding enzyme family.</text>
</comment>
<evidence type="ECO:0000256" key="3">
    <source>
        <dbReference type="ARBA" id="ARBA00022832"/>
    </source>
</evidence>
<dbReference type="InterPro" id="IPR045851">
    <property type="entry name" value="AMP-bd_C_sf"/>
</dbReference>
<keyword evidence="4" id="KW-0443">Lipid metabolism</keyword>